<feature type="domain" description="HD/PDEase" evidence="13">
    <location>
        <begin position="34"/>
        <end position="151"/>
    </location>
</feature>
<comment type="cofactor">
    <cofactor evidence="2">
        <name>Mn(2+)</name>
        <dbReference type="ChEBI" id="CHEBI:29035"/>
    </cofactor>
</comment>
<dbReference type="GO" id="GO:0009159">
    <property type="term" value="P:deoxyribonucleoside monophosphate catabolic process"/>
    <property type="evidence" value="ECO:0007669"/>
    <property type="project" value="UniProtKB-ARBA"/>
</dbReference>
<keyword evidence="9" id="KW-0479">Metal-binding</keyword>
<dbReference type="FunFam" id="1.10.3210.10:FF:000011">
    <property type="entry name" value="HD domain-containing protein 2"/>
    <property type="match status" value="1"/>
</dbReference>
<evidence type="ECO:0000256" key="11">
    <source>
        <dbReference type="ARBA" id="ARBA00022842"/>
    </source>
</evidence>
<dbReference type="InterPro" id="IPR003607">
    <property type="entry name" value="HD/PDEase_dom"/>
</dbReference>
<comment type="cofactor">
    <cofactor evidence="4">
        <name>Mg(2+)</name>
        <dbReference type="ChEBI" id="CHEBI:18420"/>
    </cofactor>
</comment>
<evidence type="ECO:0000256" key="3">
    <source>
        <dbReference type="ARBA" id="ARBA00001941"/>
    </source>
</evidence>
<comment type="similarity">
    <text evidence="6">Belongs to the HDDC2 family.</text>
</comment>
<comment type="subunit">
    <text evidence="7">Homodimer.</text>
</comment>
<dbReference type="InterPro" id="IPR039356">
    <property type="entry name" value="YfbR/HDDC2"/>
</dbReference>
<keyword evidence="15" id="KW-1185">Reference proteome</keyword>
<dbReference type="Pfam" id="PF00406">
    <property type="entry name" value="ADK"/>
    <property type="match status" value="1"/>
</dbReference>
<protein>
    <recommendedName>
        <fullName evidence="8">5'-deoxynucleotidase</fullName>
        <ecNumber evidence="8">3.1.3.89</ecNumber>
    </recommendedName>
</protein>
<proteinExistence type="inferred from homology"/>
<dbReference type="Pfam" id="PF13023">
    <property type="entry name" value="HD_3"/>
    <property type="match status" value="1"/>
</dbReference>
<keyword evidence="11" id="KW-0460">Magnesium</keyword>
<evidence type="ECO:0000259" key="13">
    <source>
        <dbReference type="SMART" id="SM00471"/>
    </source>
</evidence>
<evidence type="ECO:0000256" key="2">
    <source>
        <dbReference type="ARBA" id="ARBA00001936"/>
    </source>
</evidence>
<organism evidence="14 15">
    <name type="scientific">Paraphaeosphaeria minitans</name>
    <dbReference type="NCBI Taxonomy" id="565426"/>
    <lineage>
        <taxon>Eukaryota</taxon>
        <taxon>Fungi</taxon>
        <taxon>Dikarya</taxon>
        <taxon>Ascomycota</taxon>
        <taxon>Pezizomycotina</taxon>
        <taxon>Dothideomycetes</taxon>
        <taxon>Pleosporomycetidae</taxon>
        <taxon>Pleosporales</taxon>
        <taxon>Massarineae</taxon>
        <taxon>Didymosphaeriaceae</taxon>
        <taxon>Paraphaeosphaeria</taxon>
    </lineage>
</organism>
<dbReference type="SMART" id="SM00471">
    <property type="entry name" value="HDc"/>
    <property type="match status" value="1"/>
</dbReference>
<dbReference type="AlphaFoldDB" id="A0A9P6G8U9"/>
<sequence>MGPSDLDNSPLPFLHLISELKRIPRTGWLRTVQNPESVSAHMYQLAVMCMFAPENLNRNRCIFIALCHDMAESVVGDIPTYAGVPKEHKHKLERFGVDYIETLLSLSNSEVGARIKDAWLECEEGKTPEAQFVREMDKLECLMQAHRYEQQTFGEKDLQEFQGLSAKITSHLGTAWMELLNQEREAHYTKRRERTPVIFIIGVGKETQCALLSKQLEFQTTTLDEALREKADDPTHPCAKYIQHCIQEKVQVPVQLAISILERKINEGLQKGKKWTLLRGFPESIQHLTEFQEQVQKFNYTLLLTSNRVGSVPNTQTIQEMEAMKCLAIDGYFKEINDDGSAEEVYERIESAVEGFVKHAQRVNSL</sequence>
<dbReference type="PANTHER" id="PTHR11845:SF13">
    <property type="entry name" value="5'-DEOXYNUCLEOTIDASE HDDC2"/>
    <property type="match status" value="1"/>
</dbReference>
<evidence type="ECO:0000313" key="15">
    <source>
        <dbReference type="Proteomes" id="UP000756921"/>
    </source>
</evidence>
<comment type="cofactor">
    <cofactor evidence="3">
        <name>Co(2+)</name>
        <dbReference type="ChEBI" id="CHEBI:48828"/>
    </cofactor>
</comment>
<dbReference type="InterPro" id="IPR006674">
    <property type="entry name" value="HD_domain"/>
</dbReference>
<keyword evidence="12" id="KW-0170">Cobalt</keyword>
<dbReference type="GO" id="GO:0005737">
    <property type="term" value="C:cytoplasm"/>
    <property type="evidence" value="ECO:0007669"/>
    <property type="project" value="TreeGrafter"/>
</dbReference>
<comment type="function">
    <text evidence="5">Catalyzes the dephosphorylation of the nucleoside 5'-monophosphates deoxyadenosine monophosphate (dAMP), deoxycytidine monophosphate (dCMP), deoxyguanosine monophosphate (dGMP) and deoxythymidine monophosphate (dTMP).</text>
</comment>
<comment type="caution">
    <text evidence="14">The sequence shown here is derived from an EMBL/GenBank/DDBJ whole genome shotgun (WGS) entry which is preliminary data.</text>
</comment>
<evidence type="ECO:0000256" key="9">
    <source>
        <dbReference type="ARBA" id="ARBA00022723"/>
    </source>
</evidence>
<comment type="catalytic activity">
    <reaction evidence="1">
        <text>a 2'-deoxyribonucleoside 5'-phosphate + H2O = a 2'-deoxyribonucleoside + phosphate</text>
        <dbReference type="Rhea" id="RHEA:36167"/>
        <dbReference type="ChEBI" id="CHEBI:15377"/>
        <dbReference type="ChEBI" id="CHEBI:18274"/>
        <dbReference type="ChEBI" id="CHEBI:43474"/>
        <dbReference type="ChEBI" id="CHEBI:65317"/>
        <dbReference type="EC" id="3.1.3.89"/>
    </reaction>
</comment>
<reference evidence="14" key="1">
    <citation type="journal article" date="2020" name="Mol. Plant Microbe Interact.">
        <title>Genome Sequence of the Biocontrol Agent Coniothyrium minitans strain Conio (IMI 134523).</title>
        <authorList>
            <person name="Patel D."/>
            <person name="Shittu T.A."/>
            <person name="Baroncelli R."/>
            <person name="Muthumeenakshi S."/>
            <person name="Osborne T.H."/>
            <person name="Janganan T.K."/>
            <person name="Sreenivasaprasad S."/>
        </authorList>
    </citation>
    <scope>NUCLEOTIDE SEQUENCE</scope>
    <source>
        <strain evidence="14">Conio</strain>
    </source>
</reference>
<evidence type="ECO:0000313" key="14">
    <source>
        <dbReference type="EMBL" id="KAF9729829.1"/>
    </source>
</evidence>
<evidence type="ECO:0000256" key="10">
    <source>
        <dbReference type="ARBA" id="ARBA00022801"/>
    </source>
</evidence>
<dbReference type="SUPFAM" id="SSF52540">
    <property type="entry name" value="P-loop containing nucleoside triphosphate hydrolases"/>
    <property type="match status" value="1"/>
</dbReference>
<evidence type="ECO:0000256" key="7">
    <source>
        <dbReference type="ARBA" id="ARBA00011738"/>
    </source>
</evidence>
<name>A0A9P6G8U9_9PLEO</name>
<dbReference type="PANTHER" id="PTHR11845">
    <property type="entry name" value="5'-DEOXYNUCLEOTIDASE HDDC2"/>
    <property type="match status" value="1"/>
</dbReference>
<evidence type="ECO:0000256" key="5">
    <source>
        <dbReference type="ARBA" id="ARBA00004074"/>
    </source>
</evidence>
<dbReference type="InterPro" id="IPR027417">
    <property type="entry name" value="P-loop_NTPase"/>
</dbReference>
<evidence type="ECO:0000256" key="8">
    <source>
        <dbReference type="ARBA" id="ARBA00012964"/>
    </source>
</evidence>
<dbReference type="Gene3D" id="1.10.3210.10">
    <property type="entry name" value="Hypothetical protein af1432"/>
    <property type="match status" value="1"/>
</dbReference>
<dbReference type="EMBL" id="WJXW01000015">
    <property type="protein sequence ID" value="KAF9729829.1"/>
    <property type="molecule type" value="Genomic_DNA"/>
</dbReference>
<evidence type="ECO:0000256" key="4">
    <source>
        <dbReference type="ARBA" id="ARBA00001946"/>
    </source>
</evidence>
<dbReference type="OrthoDB" id="442176at2759"/>
<dbReference type="Gene3D" id="3.40.50.300">
    <property type="entry name" value="P-loop containing nucleotide triphosphate hydrolases"/>
    <property type="match status" value="1"/>
</dbReference>
<dbReference type="SUPFAM" id="SSF109604">
    <property type="entry name" value="HD-domain/PDEase-like"/>
    <property type="match status" value="1"/>
</dbReference>
<evidence type="ECO:0000256" key="6">
    <source>
        <dbReference type="ARBA" id="ARBA00009999"/>
    </source>
</evidence>
<keyword evidence="10" id="KW-0378">Hydrolase</keyword>
<dbReference type="GO" id="GO:0046872">
    <property type="term" value="F:metal ion binding"/>
    <property type="evidence" value="ECO:0007669"/>
    <property type="project" value="UniProtKB-KW"/>
</dbReference>
<dbReference type="EC" id="3.1.3.89" evidence="8"/>
<dbReference type="Proteomes" id="UP000756921">
    <property type="component" value="Unassembled WGS sequence"/>
</dbReference>
<evidence type="ECO:0000256" key="12">
    <source>
        <dbReference type="ARBA" id="ARBA00023285"/>
    </source>
</evidence>
<accession>A0A9P6G8U9</accession>
<evidence type="ECO:0000256" key="1">
    <source>
        <dbReference type="ARBA" id="ARBA00001638"/>
    </source>
</evidence>
<dbReference type="GO" id="GO:0002953">
    <property type="term" value="F:5'-deoxynucleotidase activity"/>
    <property type="evidence" value="ECO:0007669"/>
    <property type="project" value="UniProtKB-EC"/>
</dbReference>
<gene>
    <name evidence="14" type="ORF">PMIN01_11762</name>
</gene>